<keyword evidence="1" id="KW-0812">Transmembrane</keyword>
<protein>
    <submittedName>
        <fullName evidence="2">Uncharacterized protein</fullName>
    </submittedName>
</protein>
<keyword evidence="3" id="KW-1185">Reference proteome</keyword>
<name>A0ABY1QNS5_9BURK</name>
<proteinExistence type="predicted"/>
<dbReference type="Proteomes" id="UP001158049">
    <property type="component" value="Unassembled WGS sequence"/>
</dbReference>
<sequence length="49" mass="5374">MIGAQRAISERIKFPNSWGVVVARVPPFSLILSLSSGEFMAFMFASLTL</sequence>
<accession>A0ABY1QNS5</accession>
<organism evidence="2 3">
    <name type="scientific">Noviherbaspirillum suwonense</name>
    <dbReference type="NCBI Taxonomy" id="1224511"/>
    <lineage>
        <taxon>Bacteria</taxon>
        <taxon>Pseudomonadati</taxon>
        <taxon>Pseudomonadota</taxon>
        <taxon>Betaproteobacteria</taxon>
        <taxon>Burkholderiales</taxon>
        <taxon>Oxalobacteraceae</taxon>
        <taxon>Noviherbaspirillum</taxon>
    </lineage>
</organism>
<reference evidence="2 3" key="1">
    <citation type="submission" date="2017-05" db="EMBL/GenBank/DDBJ databases">
        <authorList>
            <person name="Varghese N."/>
            <person name="Submissions S."/>
        </authorList>
    </citation>
    <scope>NUCLEOTIDE SEQUENCE [LARGE SCALE GENOMIC DNA]</scope>
    <source>
        <strain evidence="2 3">DSM 26001</strain>
    </source>
</reference>
<dbReference type="EMBL" id="FXUL01000024">
    <property type="protein sequence ID" value="SMP76267.1"/>
    <property type="molecule type" value="Genomic_DNA"/>
</dbReference>
<evidence type="ECO:0000313" key="3">
    <source>
        <dbReference type="Proteomes" id="UP001158049"/>
    </source>
</evidence>
<feature type="transmembrane region" description="Helical" evidence="1">
    <location>
        <begin position="21"/>
        <end position="45"/>
    </location>
</feature>
<keyword evidence="1" id="KW-0472">Membrane</keyword>
<evidence type="ECO:0000313" key="2">
    <source>
        <dbReference type="EMBL" id="SMP76267.1"/>
    </source>
</evidence>
<keyword evidence="1" id="KW-1133">Transmembrane helix</keyword>
<evidence type="ECO:0000256" key="1">
    <source>
        <dbReference type="SAM" id="Phobius"/>
    </source>
</evidence>
<gene>
    <name evidence="2" type="ORF">SAMN06295970_1248</name>
</gene>
<comment type="caution">
    <text evidence="2">The sequence shown here is derived from an EMBL/GenBank/DDBJ whole genome shotgun (WGS) entry which is preliminary data.</text>
</comment>